<protein>
    <submittedName>
        <fullName evidence="1">Uncharacterized protein</fullName>
    </submittedName>
</protein>
<name>A0A4D6MSL3_VIGUN</name>
<evidence type="ECO:0000313" key="1">
    <source>
        <dbReference type="EMBL" id="QCE04456.1"/>
    </source>
</evidence>
<organism evidence="1 2">
    <name type="scientific">Vigna unguiculata</name>
    <name type="common">Cowpea</name>
    <dbReference type="NCBI Taxonomy" id="3917"/>
    <lineage>
        <taxon>Eukaryota</taxon>
        <taxon>Viridiplantae</taxon>
        <taxon>Streptophyta</taxon>
        <taxon>Embryophyta</taxon>
        <taxon>Tracheophyta</taxon>
        <taxon>Spermatophyta</taxon>
        <taxon>Magnoliopsida</taxon>
        <taxon>eudicotyledons</taxon>
        <taxon>Gunneridae</taxon>
        <taxon>Pentapetalae</taxon>
        <taxon>rosids</taxon>
        <taxon>fabids</taxon>
        <taxon>Fabales</taxon>
        <taxon>Fabaceae</taxon>
        <taxon>Papilionoideae</taxon>
        <taxon>50 kb inversion clade</taxon>
        <taxon>NPAAA clade</taxon>
        <taxon>indigoferoid/millettioid clade</taxon>
        <taxon>Phaseoleae</taxon>
        <taxon>Vigna</taxon>
    </lineage>
</organism>
<sequence>MMLSTSLKPAALAQARGLPAQANSSRLGEISSRGHFKFSLKIGHLAQARGLHLGDNSNKGGGEPLLFSLRRELLT</sequence>
<gene>
    <name evidence="1" type="ORF">DEO72_LG8g2492</name>
</gene>
<keyword evidence="2" id="KW-1185">Reference proteome</keyword>
<proteinExistence type="predicted"/>
<dbReference type="Proteomes" id="UP000501690">
    <property type="component" value="Linkage Group LG8"/>
</dbReference>
<dbReference type="AlphaFoldDB" id="A0A4D6MSL3"/>
<dbReference type="EMBL" id="CP039352">
    <property type="protein sequence ID" value="QCE04456.1"/>
    <property type="molecule type" value="Genomic_DNA"/>
</dbReference>
<accession>A0A4D6MSL3</accession>
<evidence type="ECO:0000313" key="2">
    <source>
        <dbReference type="Proteomes" id="UP000501690"/>
    </source>
</evidence>
<reference evidence="1 2" key="1">
    <citation type="submission" date="2019-04" db="EMBL/GenBank/DDBJ databases">
        <title>An improved genome assembly and genetic linkage map for asparagus bean, Vigna unguiculata ssp. sesquipedialis.</title>
        <authorList>
            <person name="Xia Q."/>
            <person name="Zhang R."/>
            <person name="Dong Y."/>
        </authorList>
    </citation>
    <scope>NUCLEOTIDE SEQUENCE [LARGE SCALE GENOMIC DNA]</scope>
    <source>
        <tissue evidence="1">Leaf</tissue>
    </source>
</reference>